<dbReference type="SUPFAM" id="SSF53474">
    <property type="entry name" value="alpha/beta-Hydrolases"/>
    <property type="match status" value="1"/>
</dbReference>
<dbReference type="OrthoDB" id="10260961at2759"/>
<dbReference type="AlphaFoldDB" id="A0A0C3QZ19"/>
<dbReference type="Gene3D" id="3.40.50.1820">
    <property type="entry name" value="alpha/beta hydrolase"/>
    <property type="match status" value="1"/>
</dbReference>
<feature type="domain" description="Xaa-Pro dipeptidyl-peptidase-like" evidence="1">
    <location>
        <begin position="23"/>
        <end position="127"/>
    </location>
</feature>
<protein>
    <recommendedName>
        <fullName evidence="1">Xaa-Pro dipeptidyl-peptidase-like domain-containing protein</fullName>
    </recommendedName>
</protein>
<dbReference type="PANTHER" id="PTHR42103:SF2">
    <property type="entry name" value="AB HYDROLASE-1 DOMAIN-CONTAINING PROTEIN"/>
    <property type="match status" value="1"/>
</dbReference>
<keyword evidence="3" id="KW-1185">Reference proteome</keyword>
<organism evidence="2 3">
    <name type="scientific">Tulasnella calospora MUT 4182</name>
    <dbReference type="NCBI Taxonomy" id="1051891"/>
    <lineage>
        <taxon>Eukaryota</taxon>
        <taxon>Fungi</taxon>
        <taxon>Dikarya</taxon>
        <taxon>Basidiomycota</taxon>
        <taxon>Agaricomycotina</taxon>
        <taxon>Agaricomycetes</taxon>
        <taxon>Cantharellales</taxon>
        <taxon>Tulasnellaceae</taxon>
        <taxon>Tulasnella</taxon>
    </lineage>
</organism>
<dbReference type="InterPro" id="IPR000383">
    <property type="entry name" value="Xaa-Pro-like_dom"/>
</dbReference>
<sequence>MSTSMTANAPEYRDYDVQVNERDHLDVTLIRPTPIPSGGNKLVIFTHPWSRLGGQKHDPVLHRASLIFLDNGYHAVIYNCRGVGGSSGSASFTGFQEAGDLEQLIKWSCGTVGDIKTIILFGYSFGSLVTSLCPPPSSFLPSENRALRVGYVLLSHPLGVAMWLTLFNHKRYETALDDLVSSRLTSIPSAEVLFLYGTQDTFTSESRYKTCVERLEAVRTRQEQPSNESTSHATRMGSFQAAGVAGAGHFWHGESGREMRGVVKDWLRRFELGEI</sequence>
<dbReference type="HOGENOM" id="CLU_035149_1_0_1"/>
<proteinExistence type="predicted"/>
<dbReference type="InterPro" id="IPR029058">
    <property type="entry name" value="AB_hydrolase_fold"/>
</dbReference>
<accession>A0A0C3QZ19</accession>
<name>A0A0C3QZ19_9AGAM</name>
<dbReference type="STRING" id="1051891.A0A0C3QZ19"/>
<dbReference type="PANTHER" id="PTHR42103">
    <property type="entry name" value="ALPHA/BETA-HYDROLASES SUPERFAMILY PROTEIN"/>
    <property type="match status" value="1"/>
</dbReference>
<dbReference type="EMBL" id="KN822942">
    <property type="protein sequence ID" value="KIO34624.1"/>
    <property type="molecule type" value="Genomic_DNA"/>
</dbReference>
<evidence type="ECO:0000313" key="2">
    <source>
        <dbReference type="EMBL" id="KIO34624.1"/>
    </source>
</evidence>
<dbReference type="Pfam" id="PF02129">
    <property type="entry name" value="Peptidase_S15"/>
    <property type="match status" value="1"/>
</dbReference>
<gene>
    <name evidence="2" type="ORF">M407DRAFT_209875</name>
</gene>
<reference evidence="3" key="2">
    <citation type="submission" date="2015-01" db="EMBL/GenBank/DDBJ databases">
        <title>Evolutionary Origins and Diversification of the Mycorrhizal Mutualists.</title>
        <authorList>
            <consortium name="DOE Joint Genome Institute"/>
            <consortium name="Mycorrhizal Genomics Consortium"/>
            <person name="Kohler A."/>
            <person name="Kuo A."/>
            <person name="Nagy L.G."/>
            <person name="Floudas D."/>
            <person name="Copeland A."/>
            <person name="Barry K.W."/>
            <person name="Cichocki N."/>
            <person name="Veneault-Fourrey C."/>
            <person name="LaButti K."/>
            <person name="Lindquist E.A."/>
            <person name="Lipzen A."/>
            <person name="Lundell T."/>
            <person name="Morin E."/>
            <person name="Murat C."/>
            <person name="Riley R."/>
            <person name="Ohm R."/>
            <person name="Sun H."/>
            <person name="Tunlid A."/>
            <person name="Henrissat B."/>
            <person name="Grigoriev I.V."/>
            <person name="Hibbett D.S."/>
            <person name="Martin F."/>
        </authorList>
    </citation>
    <scope>NUCLEOTIDE SEQUENCE [LARGE SCALE GENOMIC DNA]</scope>
    <source>
        <strain evidence="3">MUT 4182</strain>
    </source>
</reference>
<evidence type="ECO:0000313" key="3">
    <source>
        <dbReference type="Proteomes" id="UP000054248"/>
    </source>
</evidence>
<evidence type="ECO:0000259" key="1">
    <source>
        <dbReference type="Pfam" id="PF02129"/>
    </source>
</evidence>
<dbReference type="GO" id="GO:0016787">
    <property type="term" value="F:hydrolase activity"/>
    <property type="evidence" value="ECO:0007669"/>
    <property type="project" value="InterPro"/>
</dbReference>
<dbReference type="Proteomes" id="UP000054248">
    <property type="component" value="Unassembled WGS sequence"/>
</dbReference>
<reference evidence="2 3" key="1">
    <citation type="submission" date="2014-04" db="EMBL/GenBank/DDBJ databases">
        <authorList>
            <consortium name="DOE Joint Genome Institute"/>
            <person name="Kuo A."/>
            <person name="Girlanda M."/>
            <person name="Perotto S."/>
            <person name="Kohler A."/>
            <person name="Nagy L.G."/>
            <person name="Floudas D."/>
            <person name="Copeland A."/>
            <person name="Barry K.W."/>
            <person name="Cichocki N."/>
            <person name="Veneault-Fourrey C."/>
            <person name="LaButti K."/>
            <person name="Lindquist E.A."/>
            <person name="Lipzen A."/>
            <person name="Lundell T."/>
            <person name="Morin E."/>
            <person name="Murat C."/>
            <person name="Sun H."/>
            <person name="Tunlid A."/>
            <person name="Henrissat B."/>
            <person name="Grigoriev I.V."/>
            <person name="Hibbett D.S."/>
            <person name="Martin F."/>
            <person name="Nordberg H.P."/>
            <person name="Cantor M.N."/>
            <person name="Hua S.X."/>
        </authorList>
    </citation>
    <scope>NUCLEOTIDE SEQUENCE [LARGE SCALE GENOMIC DNA]</scope>
    <source>
        <strain evidence="2 3">MUT 4182</strain>
    </source>
</reference>